<dbReference type="RefSeq" id="WP_135796123.1">
    <property type="nucleotide sequence ID" value="NZ_CP032096.1"/>
</dbReference>
<name>A0A4P7P0G8_9GAMM</name>
<keyword evidence="5" id="KW-0966">Cell projection</keyword>
<reference evidence="5 6" key="1">
    <citation type="submission" date="2018-08" db="EMBL/GenBank/DDBJ databases">
        <title>Horizontal acquisition of hydrogen conversion ability and other habitat adaptations in Hydrogenovibrio crunogenus strains.</title>
        <authorList>
            <person name="Gonnella G."/>
            <person name="Adam N."/>
            <person name="Perner M."/>
        </authorList>
    </citation>
    <scope>NUCLEOTIDE SEQUENCE [LARGE SCALE GENOMIC DNA]</scope>
    <source>
        <strain evidence="5 6">SP-41</strain>
    </source>
</reference>
<dbReference type="GO" id="GO:0044780">
    <property type="term" value="P:bacterial-type flagellum assembly"/>
    <property type="evidence" value="ECO:0007669"/>
    <property type="project" value="InterPro"/>
</dbReference>
<evidence type="ECO:0000256" key="1">
    <source>
        <dbReference type="ARBA" id="ARBA00002397"/>
    </source>
</evidence>
<keyword evidence="5" id="KW-0282">Flagellum</keyword>
<comment type="similarity">
    <text evidence="2">Belongs to the FlgN family.</text>
</comment>
<accession>A0A4P7P0G8</accession>
<dbReference type="AlphaFoldDB" id="A0A4P7P0G8"/>
<dbReference type="OrthoDB" id="5612650at2"/>
<comment type="function">
    <text evidence="1">Required for the efficient initiation of filament assembly.</text>
</comment>
<dbReference type="InterPro" id="IPR036679">
    <property type="entry name" value="FlgN-like_sf"/>
</dbReference>
<dbReference type="Proteomes" id="UP000296201">
    <property type="component" value="Chromosome"/>
</dbReference>
<proteinExistence type="inferred from homology"/>
<evidence type="ECO:0000313" key="5">
    <source>
        <dbReference type="EMBL" id="QBZ83508.1"/>
    </source>
</evidence>
<dbReference type="Pfam" id="PF05130">
    <property type="entry name" value="FlgN"/>
    <property type="match status" value="1"/>
</dbReference>
<protein>
    <submittedName>
        <fullName evidence="5">Flagellar protein FlgN</fullName>
    </submittedName>
</protein>
<evidence type="ECO:0000313" key="6">
    <source>
        <dbReference type="Proteomes" id="UP000296201"/>
    </source>
</evidence>
<keyword evidence="3" id="KW-1005">Bacterial flagellum biogenesis</keyword>
<evidence type="ECO:0000256" key="2">
    <source>
        <dbReference type="ARBA" id="ARBA00007703"/>
    </source>
</evidence>
<feature type="region of interest" description="Disordered" evidence="4">
    <location>
        <begin position="143"/>
        <end position="162"/>
    </location>
</feature>
<sequence length="162" mass="17940">MSQVTETKDIPQRLTQLLEHLRMFDSILDQEAEVLKASDISPLITLLEQKETLSETLTEEFNILSKSLSPDKNVQLSLQELLLVDSVKNLSTQTQQHLQEAVDSAIKCHEKNVINGMTVQALKNMNQTLLNVFTGQDQNAQTYGASGKTATSETKSNPLGKA</sequence>
<dbReference type="InterPro" id="IPR007809">
    <property type="entry name" value="FlgN-like"/>
</dbReference>
<organism evidence="5 6">
    <name type="scientific">Hydrogenovibrio crunogenus</name>
    <dbReference type="NCBI Taxonomy" id="39765"/>
    <lineage>
        <taxon>Bacteria</taxon>
        <taxon>Pseudomonadati</taxon>
        <taxon>Pseudomonadota</taxon>
        <taxon>Gammaproteobacteria</taxon>
        <taxon>Thiotrichales</taxon>
        <taxon>Piscirickettsiaceae</taxon>
        <taxon>Hydrogenovibrio</taxon>
    </lineage>
</organism>
<evidence type="ECO:0000256" key="3">
    <source>
        <dbReference type="ARBA" id="ARBA00022795"/>
    </source>
</evidence>
<dbReference type="EMBL" id="CP032096">
    <property type="protein sequence ID" value="QBZ83508.1"/>
    <property type="molecule type" value="Genomic_DNA"/>
</dbReference>
<dbReference type="SUPFAM" id="SSF140566">
    <property type="entry name" value="FlgN-like"/>
    <property type="match status" value="1"/>
</dbReference>
<dbReference type="Gene3D" id="1.20.58.300">
    <property type="entry name" value="FlgN-like"/>
    <property type="match status" value="1"/>
</dbReference>
<keyword evidence="6" id="KW-1185">Reference proteome</keyword>
<gene>
    <name evidence="5" type="ORF">GHNINEIG_01563</name>
</gene>
<keyword evidence="5" id="KW-0969">Cilium</keyword>
<evidence type="ECO:0000256" key="4">
    <source>
        <dbReference type="SAM" id="MobiDB-lite"/>
    </source>
</evidence>